<keyword evidence="4" id="KW-1185">Reference proteome</keyword>
<dbReference type="RefSeq" id="WP_238199383.1">
    <property type="nucleotide sequence ID" value="NZ_BPQZ01000036.1"/>
</dbReference>
<dbReference type="Proteomes" id="UP001157440">
    <property type="component" value="Unassembled WGS sequence"/>
</dbReference>
<name>A0AA37WUE2_9HYPH</name>
<feature type="region of interest" description="Disordered" evidence="1">
    <location>
        <begin position="189"/>
        <end position="211"/>
    </location>
</feature>
<comment type="caution">
    <text evidence="3">The sequence shown here is derived from an EMBL/GenBank/DDBJ whole genome shotgun (WGS) entry which is preliminary data.</text>
</comment>
<dbReference type="InterPro" id="IPR027417">
    <property type="entry name" value="P-loop_NTPase"/>
</dbReference>
<evidence type="ECO:0000313" key="3">
    <source>
        <dbReference type="EMBL" id="GLS73496.1"/>
    </source>
</evidence>
<evidence type="ECO:0000256" key="1">
    <source>
        <dbReference type="SAM" id="MobiDB-lite"/>
    </source>
</evidence>
<gene>
    <name evidence="3" type="ORF">GCM10007890_55110</name>
</gene>
<dbReference type="EMBL" id="BSPL01000027">
    <property type="protein sequence ID" value="GLS73496.1"/>
    <property type="molecule type" value="Genomic_DNA"/>
</dbReference>
<proteinExistence type="predicted"/>
<evidence type="ECO:0000259" key="2">
    <source>
        <dbReference type="SMART" id="SM00943"/>
    </source>
</evidence>
<protein>
    <recommendedName>
        <fullName evidence="2">DNA primase/polymerase bifunctional N-terminal domain-containing protein</fullName>
    </recommendedName>
</protein>
<sequence length="1105" mass="118435">MGWTGALPIHSHDGGHSSRGKAPGIKGWQQRALYEGPETTAEDLKAWERKERQWPGTGIACGNVVAIDADFAADAALAETVTALALDVFGETPFIRQGQAPKVALIYRAAEAMPSVHLKAADGSNDGLDVLCQGTQFVAYGVHHKTLKPYAWIGSKSPLTAGPDEAPEITQAQVDDFVARVRGVVELNGTGGRKGQRGAGGGAQIVRGPDGRVTDGREYHLTRVVYSTALAMKGESEEITTASLAARAWAAFVASTVLDDGRWSPEMARVKAAALLDRVRRGFASLNPEPHDSGETIAATYPDTRVSVAEAETATAAVVAGFFGEHVPAWKAEMAQWKVEAEEAKERGQDEPNKPVPTSWAARVETAIGKTALAIKGAAQAAKDGASIVYAAPMHSLLAELAERFAAEGVEARVYRGYTSPDPDAPDVMMCLDIPAMQDARDAVRPIPSTVCERKADGQKLYCQFHHRCGMERQRQAKAAVWLVPHALLFQGRPGAIPAPDALVIDEGVTMGALPDKPARMSLDAIQRAPVEPNERAPLFTNAANDLELARSNLLRALRDHHDDGPLQREILIRHGLTATAAAEAYKMEWGRLRDPGISPGMDAKARKACAAIVGHHNQDAKGLAGIWNELRAFLAGHAEESGRLSIRYDEETESRVVERRSLDTVRASWAAPALLLDATLPDASLLEPVVGHRVEVKADITAKWSPHVKVRQILAAPVTARKLGIIGSDEEADPDAAGSPKRVITDLLRLIRLRAALVWPRVVVVIGPMRLVEVLTDAGLPENVETAHFGAVAGIDRWSKAAGLICVGRLQPGPGIVEPLAGIITGTVPHAIPPNPKGGGRWYPRVAGAVRLASGQGVRVERGQHPDSMVEALRWQITEAGLIQAIGRLRALRRGPAAPAFLDIINDVPLPISVDATPAWDEAKPGAWAEMAVEGVLLESAADIMACFPEAAPTRQAAREMSLPTVVVTSIRDISIDVTTSVRRASYKRLGRFPQASAVLLPNAPADLKSWLSDRLGAIEWIKIEDSAPDKEAAPQPAPASAPRWPRCADLAPDLAAAYRLVADVPATAPKPLVPVIPEIIRWRPPPPLRRRPHLRVVALEAAE</sequence>
<feature type="domain" description="DNA primase/polymerase bifunctional N-terminal" evidence="2">
    <location>
        <begin position="1"/>
        <end position="170"/>
    </location>
</feature>
<reference evidence="4" key="1">
    <citation type="journal article" date="2019" name="Int. J. Syst. Evol. Microbiol.">
        <title>The Global Catalogue of Microorganisms (GCM) 10K type strain sequencing project: providing services to taxonomists for standard genome sequencing and annotation.</title>
        <authorList>
            <consortium name="The Broad Institute Genomics Platform"/>
            <consortium name="The Broad Institute Genome Sequencing Center for Infectious Disease"/>
            <person name="Wu L."/>
            <person name="Ma J."/>
        </authorList>
    </citation>
    <scope>NUCLEOTIDE SEQUENCE [LARGE SCALE GENOMIC DNA]</scope>
    <source>
        <strain evidence="4">NBRC 103632</strain>
    </source>
</reference>
<dbReference type="SUPFAM" id="SSF52540">
    <property type="entry name" value="P-loop containing nucleoside triphosphate hydrolases"/>
    <property type="match status" value="1"/>
</dbReference>
<evidence type="ECO:0000313" key="4">
    <source>
        <dbReference type="Proteomes" id="UP001157440"/>
    </source>
</evidence>
<feature type="region of interest" description="Disordered" evidence="1">
    <location>
        <begin position="1"/>
        <end position="24"/>
    </location>
</feature>
<dbReference type="Pfam" id="PF09250">
    <property type="entry name" value="Prim-Pol"/>
    <property type="match status" value="1"/>
</dbReference>
<dbReference type="AlphaFoldDB" id="A0AA37WUE2"/>
<dbReference type="InterPro" id="IPR015330">
    <property type="entry name" value="DNA_primase/pol_bifunc_N"/>
</dbReference>
<dbReference type="SMART" id="SM00943">
    <property type="entry name" value="Prim-Pol"/>
    <property type="match status" value="1"/>
</dbReference>
<feature type="compositionally biased region" description="Gly residues" evidence="1">
    <location>
        <begin position="189"/>
        <end position="203"/>
    </location>
</feature>
<organism evidence="3 4">
    <name type="scientific">Methylobacterium tardum</name>
    <dbReference type="NCBI Taxonomy" id="374432"/>
    <lineage>
        <taxon>Bacteria</taxon>
        <taxon>Pseudomonadati</taxon>
        <taxon>Pseudomonadota</taxon>
        <taxon>Alphaproteobacteria</taxon>
        <taxon>Hyphomicrobiales</taxon>
        <taxon>Methylobacteriaceae</taxon>
        <taxon>Methylobacterium</taxon>
    </lineage>
</organism>
<accession>A0AA37WUE2</accession>